<accession>A0AB40CLC9</accession>
<keyword evidence="3" id="KW-0689">Ribosomal protein</keyword>
<dbReference type="RefSeq" id="XP_039140846.1">
    <property type="nucleotide sequence ID" value="XM_039284912.1"/>
</dbReference>
<feature type="region of interest" description="Disordered" evidence="1">
    <location>
        <begin position="87"/>
        <end position="110"/>
    </location>
</feature>
<gene>
    <name evidence="3" type="primary">LOC120278022</name>
</gene>
<proteinExistence type="predicted"/>
<feature type="region of interest" description="Disordered" evidence="1">
    <location>
        <begin position="27"/>
        <end position="62"/>
    </location>
</feature>
<evidence type="ECO:0000313" key="3">
    <source>
        <dbReference type="RefSeq" id="XP_039140846.1"/>
    </source>
</evidence>
<name>A0AB40CLC9_DIOCR</name>
<feature type="compositionally biased region" description="Basic residues" evidence="1">
    <location>
        <begin position="36"/>
        <end position="52"/>
    </location>
</feature>
<keyword evidence="3" id="KW-0687">Ribonucleoprotein</keyword>
<reference evidence="3" key="1">
    <citation type="submission" date="2025-08" db="UniProtKB">
        <authorList>
            <consortium name="RefSeq"/>
        </authorList>
    </citation>
    <scope>IDENTIFICATION</scope>
</reference>
<dbReference type="PANTHER" id="PTHR36798">
    <property type="entry name" value="50S RIBOSOMAL PROTEIN 6, CHLOROPLASTIC"/>
    <property type="match status" value="1"/>
</dbReference>
<feature type="compositionally biased region" description="Polar residues" evidence="1">
    <location>
        <begin position="98"/>
        <end position="110"/>
    </location>
</feature>
<dbReference type="Pfam" id="PF17257">
    <property type="entry name" value="DUF5323"/>
    <property type="match status" value="1"/>
</dbReference>
<evidence type="ECO:0000313" key="2">
    <source>
        <dbReference type="Proteomes" id="UP001515500"/>
    </source>
</evidence>
<keyword evidence="2" id="KW-1185">Reference proteome</keyword>
<dbReference type="GeneID" id="120278022"/>
<evidence type="ECO:0000256" key="1">
    <source>
        <dbReference type="SAM" id="MobiDB-lite"/>
    </source>
</evidence>
<dbReference type="AlphaFoldDB" id="A0AB40CLC9"/>
<dbReference type="PANTHER" id="PTHR36798:SF2">
    <property type="entry name" value="LARGE RIBOSOMAL SUBUNIT PROTEIN CL38"/>
    <property type="match status" value="1"/>
</dbReference>
<dbReference type="GO" id="GO:0005840">
    <property type="term" value="C:ribosome"/>
    <property type="evidence" value="ECO:0007669"/>
    <property type="project" value="UniProtKB-KW"/>
</dbReference>
<dbReference type="GO" id="GO:0009507">
    <property type="term" value="C:chloroplast"/>
    <property type="evidence" value="ECO:0007669"/>
    <property type="project" value="InterPro"/>
</dbReference>
<sequence>MISMIGCSAWNPATTTTMMKRVVNKGGGGMIECSSRPKKKATSHHIKSRPKKTQPWDIRRKGPTLYPPLPLLPPDWTLLSSHDAVTDADADADADAVSQTTAPAEISPSS</sequence>
<dbReference type="GO" id="GO:0003735">
    <property type="term" value="F:structural constituent of ribosome"/>
    <property type="evidence" value="ECO:0007669"/>
    <property type="project" value="InterPro"/>
</dbReference>
<dbReference type="GO" id="GO:0019843">
    <property type="term" value="F:rRNA binding"/>
    <property type="evidence" value="ECO:0007669"/>
    <property type="project" value="InterPro"/>
</dbReference>
<protein>
    <submittedName>
        <fullName evidence="3">50S ribosomal protein 6, chloroplastic</fullName>
    </submittedName>
</protein>
<dbReference type="InterPro" id="IPR020526">
    <property type="entry name" value="Ribosomal_cL38"/>
</dbReference>
<dbReference type="GO" id="GO:0006412">
    <property type="term" value="P:translation"/>
    <property type="evidence" value="ECO:0007669"/>
    <property type="project" value="InterPro"/>
</dbReference>
<organism evidence="2 3">
    <name type="scientific">Dioscorea cayennensis subsp. rotundata</name>
    <name type="common">White Guinea yam</name>
    <name type="synonym">Dioscorea rotundata</name>
    <dbReference type="NCBI Taxonomy" id="55577"/>
    <lineage>
        <taxon>Eukaryota</taxon>
        <taxon>Viridiplantae</taxon>
        <taxon>Streptophyta</taxon>
        <taxon>Embryophyta</taxon>
        <taxon>Tracheophyta</taxon>
        <taxon>Spermatophyta</taxon>
        <taxon>Magnoliopsida</taxon>
        <taxon>Liliopsida</taxon>
        <taxon>Dioscoreales</taxon>
        <taxon>Dioscoreaceae</taxon>
        <taxon>Dioscorea</taxon>
    </lineage>
</organism>
<dbReference type="Proteomes" id="UP001515500">
    <property type="component" value="Chromosome 2"/>
</dbReference>